<dbReference type="Proteomes" id="UP000321306">
    <property type="component" value="Unassembled WGS sequence"/>
</dbReference>
<keyword evidence="3" id="KW-1185">Reference proteome</keyword>
<evidence type="ECO:0000313" key="2">
    <source>
        <dbReference type="EMBL" id="GEM47799.1"/>
    </source>
</evidence>
<comment type="caution">
    <text evidence="2">The sequence shown here is derived from an EMBL/GenBank/DDBJ whole genome shotgun (WGS) entry which is preliminary data.</text>
</comment>
<feature type="domain" description="VOC" evidence="1">
    <location>
        <begin position="1"/>
        <end position="122"/>
    </location>
</feature>
<dbReference type="OrthoDB" id="9802805at2"/>
<dbReference type="Pfam" id="PF00903">
    <property type="entry name" value="Glyoxalase"/>
    <property type="match status" value="1"/>
</dbReference>
<reference evidence="2 3" key="1">
    <citation type="submission" date="2019-07" db="EMBL/GenBank/DDBJ databases">
        <title>Whole genome shotgun sequence of Deinococcus cellulosilyticus NBRC 106333.</title>
        <authorList>
            <person name="Hosoyama A."/>
            <person name="Uohara A."/>
            <person name="Ohji S."/>
            <person name="Ichikawa N."/>
        </authorList>
    </citation>
    <scope>NUCLEOTIDE SEQUENCE [LARGE SCALE GENOMIC DNA]</scope>
    <source>
        <strain evidence="2 3">NBRC 106333</strain>
    </source>
</reference>
<proteinExistence type="predicted"/>
<sequence>MNILETCLYVHDLLEAEAFYCGLLGFEVHSRRLPRHVFLKAGNGMLLLFNPEESLRPGTLPTHGVRPGGHVCFEMEQDRLDFWEARLEVAGFEVTRYSWGGLKGDSLLFYDPSGNLVELASRGLWGLDSLQ</sequence>
<dbReference type="EMBL" id="BJXB01000015">
    <property type="protein sequence ID" value="GEM47799.1"/>
    <property type="molecule type" value="Genomic_DNA"/>
</dbReference>
<accession>A0A511N4K4</accession>
<dbReference type="InterPro" id="IPR029068">
    <property type="entry name" value="Glyas_Bleomycin-R_OHBP_Dase"/>
</dbReference>
<name>A0A511N4K4_DEIC1</name>
<dbReference type="PANTHER" id="PTHR21366:SF22">
    <property type="entry name" value="VOC DOMAIN-CONTAINING PROTEIN"/>
    <property type="match status" value="1"/>
</dbReference>
<dbReference type="SUPFAM" id="SSF54593">
    <property type="entry name" value="Glyoxalase/Bleomycin resistance protein/Dihydroxybiphenyl dioxygenase"/>
    <property type="match status" value="1"/>
</dbReference>
<dbReference type="RefSeq" id="WP_146886335.1">
    <property type="nucleotide sequence ID" value="NZ_BJXB01000015.1"/>
</dbReference>
<keyword evidence="2" id="KW-0456">Lyase</keyword>
<protein>
    <submittedName>
        <fullName evidence="2">Lactoylglutathione lyase</fullName>
    </submittedName>
</protein>
<dbReference type="AlphaFoldDB" id="A0A511N4K4"/>
<organism evidence="2 3">
    <name type="scientific">Deinococcus cellulosilyticus (strain DSM 18568 / NBRC 106333 / KACC 11606 / 5516J-15)</name>
    <dbReference type="NCBI Taxonomy" id="1223518"/>
    <lineage>
        <taxon>Bacteria</taxon>
        <taxon>Thermotogati</taxon>
        <taxon>Deinococcota</taxon>
        <taxon>Deinococci</taxon>
        <taxon>Deinococcales</taxon>
        <taxon>Deinococcaceae</taxon>
        <taxon>Deinococcus</taxon>
    </lineage>
</organism>
<dbReference type="Gene3D" id="3.10.180.10">
    <property type="entry name" value="2,3-Dihydroxybiphenyl 1,2-Dioxygenase, domain 1"/>
    <property type="match status" value="1"/>
</dbReference>
<evidence type="ECO:0000313" key="3">
    <source>
        <dbReference type="Proteomes" id="UP000321306"/>
    </source>
</evidence>
<dbReference type="InterPro" id="IPR004360">
    <property type="entry name" value="Glyas_Fos-R_dOase_dom"/>
</dbReference>
<dbReference type="InterPro" id="IPR050383">
    <property type="entry name" value="GlyoxalaseI/FosfomycinResist"/>
</dbReference>
<dbReference type="PANTHER" id="PTHR21366">
    <property type="entry name" value="GLYOXALASE FAMILY PROTEIN"/>
    <property type="match status" value="1"/>
</dbReference>
<dbReference type="InterPro" id="IPR037523">
    <property type="entry name" value="VOC_core"/>
</dbReference>
<dbReference type="GO" id="GO:0016829">
    <property type="term" value="F:lyase activity"/>
    <property type="evidence" value="ECO:0007669"/>
    <property type="project" value="UniProtKB-KW"/>
</dbReference>
<dbReference type="PROSITE" id="PS51819">
    <property type="entry name" value="VOC"/>
    <property type="match status" value="1"/>
</dbReference>
<gene>
    <name evidence="2" type="ORF">DC3_34340</name>
</gene>
<evidence type="ECO:0000259" key="1">
    <source>
        <dbReference type="PROSITE" id="PS51819"/>
    </source>
</evidence>